<dbReference type="InterPro" id="IPR011205">
    <property type="entry name" value="UCP015417_vWA"/>
</dbReference>
<evidence type="ECO:0000313" key="2">
    <source>
        <dbReference type="EMBL" id="KAJ7340670.1"/>
    </source>
</evidence>
<gene>
    <name evidence="2" type="ORF">DFH08DRAFT_963532</name>
</gene>
<comment type="caution">
    <text evidence="2">The sequence shown here is derived from an EMBL/GenBank/DDBJ whole genome shotgun (WGS) entry which is preliminary data.</text>
</comment>
<name>A0AAD6ZVX1_9AGAR</name>
<dbReference type="PANTHER" id="PTHR31373:SF27">
    <property type="entry name" value="TROVE DOMAIN-CONTAINING PROTEIN"/>
    <property type="match status" value="1"/>
</dbReference>
<dbReference type="InterPro" id="IPR058580">
    <property type="entry name" value="DUF2828"/>
</dbReference>
<dbReference type="AlphaFoldDB" id="A0AAD6ZVX1"/>
<sequence>MARSLPTPTIIPAISELFSSNFLNVLIPSASKPKENRSGTLSHPMMDALQQFSHHTRTENYAPAYDSTRSATLDAFHKLTHFSWSPGVGPLLEKAWAEDPDMTLKIIWNLRSIHDGKAEKEGFYRAFGWLYDNHPRTAITNLHLLV</sequence>
<evidence type="ECO:0000259" key="1">
    <source>
        <dbReference type="Pfam" id="PF11443"/>
    </source>
</evidence>
<keyword evidence="3" id="KW-1185">Reference proteome</keyword>
<proteinExistence type="predicted"/>
<reference evidence="2" key="1">
    <citation type="submission" date="2023-03" db="EMBL/GenBank/DDBJ databases">
        <title>Massive genome expansion in bonnet fungi (Mycena s.s.) driven by repeated elements and novel gene families across ecological guilds.</title>
        <authorList>
            <consortium name="Lawrence Berkeley National Laboratory"/>
            <person name="Harder C.B."/>
            <person name="Miyauchi S."/>
            <person name="Viragh M."/>
            <person name="Kuo A."/>
            <person name="Thoen E."/>
            <person name="Andreopoulos B."/>
            <person name="Lu D."/>
            <person name="Skrede I."/>
            <person name="Drula E."/>
            <person name="Henrissat B."/>
            <person name="Morin E."/>
            <person name="Kohler A."/>
            <person name="Barry K."/>
            <person name="LaButti K."/>
            <person name="Morin E."/>
            <person name="Salamov A."/>
            <person name="Lipzen A."/>
            <person name="Mereny Z."/>
            <person name="Hegedus B."/>
            <person name="Baldrian P."/>
            <person name="Stursova M."/>
            <person name="Weitz H."/>
            <person name="Taylor A."/>
            <person name="Grigoriev I.V."/>
            <person name="Nagy L.G."/>
            <person name="Martin F."/>
            <person name="Kauserud H."/>
        </authorList>
    </citation>
    <scope>NUCLEOTIDE SEQUENCE</scope>
    <source>
        <strain evidence="2">CBHHK002</strain>
    </source>
</reference>
<feature type="domain" description="DUF2828" evidence="1">
    <location>
        <begin position="58"/>
        <end position="146"/>
    </location>
</feature>
<dbReference type="EMBL" id="JARIHO010000026">
    <property type="protein sequence ID" value="KAJ7340670.1"/>
    <property type="molecule type" value="Genomic_DNA"/>
</dbReference>
<dbReference type="Pfam" id="PF11443">
    <property type="entry name" value="DUF2828"/>
    <property type="match status" value="1"/>
</dbReference>
<dbReference type="PANTHER" id="PTHR31373">
    <property type="entry name" value="OS06G0652100 PROTEIN"/>
    <property type="match status" value="1"/>
</dbReference>
<organism evidence="2 3">
    <name type="scientific">Mycena albidolilacea</name>
    <dbReference type="NCBI Taxonomy" id="1033008"/>
    <lineage>
        <taxon>Eukaryota</taxon>
        <taxon>Fungi</taxon>
        <taxon>Dikarya</taxon>
        <taxon>Basidiomycota</taxon>
        <taxon>Agaricomycotina</taxon>
        <taxon>Agaricomycetes</taxon>
        <taxon>Agaricomycetidae</taxon>
        <taxon>Agaricales</taxon>
        <taxon>Marasmiineae</taxon>
        <taxon>Mycenaceae</taxon>
        <taxon>Mycena</taxon>
    </lineage>
</organism>
<dbReference type="Proteomes" id="UP001218218">
    <property type="component" value="Unassembled WGS sequence"/>
</dbReference>
<accession>A0AAD6ZVX1</accession>
<protein>
    <recommendedName>
        <fullName evidence="1">DUF2828 domain-containing protein</fullName>
    </recommendedName>
</protein>
<evidence type="ECO:0000313" key="3">
    <source>
        <dbReference type="Proteomes" id="UP001218218"/>
    </source>
</evidence>